<dbReference type="RefSeq" id="WP_235929362.1">
    <property type="nucleotide sequence ID" value="NZ_JAAIWK010000017.1"/>
</dbReference>
<dbReference type="InterPro" id="IPR008767">
    <property type="entry name" value="Phage_SPP1_head-tail_adaptor"/>
</dbReference>
<sequence length="120" mass="14013">MPLERVRETFNDGLLQYGTYKTKRSESRKVIGKEFVPQGSLFYRELSVRDSDYLQFGAMGSTLDLKLKTPMPPSLRKIDKENLFVQIDGDDYIIINTDRDSNYLYFYLHKVDKREGDSGE</sequence>
<keyword evidence="2" id="KW-1185">Reference proteome</keyword>
<dbReference type="Proteomes" id="UP000476934">
    <property type="component" value="Unassembled WGS sequence"/>
</dbReference>
<dbReference type="NCBIfam" id="TIGR01563">
    <property type="entry name" value="gp16_SPP1"/>
    <property type="match status" value="1"/>
</dbReference>
<comment type="caution">
    <text evidence="1">The sequence shown here is derived from an EMBL/GenBank/DDBJ whole genome shotgun (WGS) entry which is preliminary data.</text>
</comment>
<dbReference type="EMBL" id="JAAIWK010000017">
    <property type="protein sequence ID" value="NEY20503.1"/>
    <property type="molecule type" value="Genomic_DNA"/>
</dbReference>
<name>A0A6M0P7N4_9BACI</name>
<evidence type="ECO:0000313" key="1">
    <source>
        <dbReference type="EMBL" id="NEY20503.1"/>
    </source>
</evidence>
<reference evidence="1 2" key="1">
    <citation type="submission" date="2020-03" db="EMBL/GenBank/DDBJ databases">
        <title>Bacillus aquiflavi sp. nov., isolated from yellow water of strong flavor Chinese baijiu in Yibin region of China.</title>
        <authorList>
            <person name="Xie J."/>
        </authorList>
    </citation>
    <scope>NUCLEOTIDE SEQUENCE [LARGE SCALE GENOMIC DNA]</scope>
    <source>
        <strain evidence="1 2">Gsoil 114</strain>
    </source>
</reference>
<evidence type="ECO:0000313" key="2">
    <source>
        <dbReference type="Proteomes" id="UP000476934"/>
    </source>
</evidence>
<gene>
    <name evidence="1" type="ORF">G4D61_11105</name>
</gene>
<organism evidence="1 2">
    <name type="scientific">Heyndrickxia ginsengihumi</name>
    <dbReference type="NCBI Taxonomy" id="363870"/>
    <lineage>
        <taxon>Bacteria</taxon>
        <taxon>Bacillati</taxon>
        <taxon>Bacillota</taxon>
        <taxon>Bacilli</taxon>
        <taxon>Bacillales</taxon>
        <taxon>Bacillaceae</taxon>
        <taxon>Heyndrickxia</taxon>
    </lineage>
</organism>
<accession>A0A6M0P7N4</accession>
<dbReference type="AlphaFoldDB" id="A0A6M0P7N4"/>
<proteinExistence type="predicted"/>
<protein>
    <submittedName>
        <fullName evidence="1">Phage head closure protein</fullName>
    </submittedName>
</protein>